<dbReference type="InterPro" id="IPR057767">
    <property type="entry name" value="UGSC-like_dom"/>
</dbReference>
<evidence type="ECO:0000313" key="3">
    <source>
        <dbReference type="Proteomes" id="UP001178507"/>
    </source>
</evidence>
<dbReference type="Pfam" id="PF24696">
    <property type="entry name" value="UGSC"/>
    <property type="match status" value="1"/>
</dbReference>
<dbReference type="Proteomes" id="UP001178507">
    <property type="component" value="Unassembled WGS sequence"/>
</dbReference>
<dbReference type="AlphaFoldDB" id="A0AA36HVM4"/>
<proteinExistence type="predicted"/>
<dbReference type="EMBL" id="CAUJNA010000293">
    <property type="protein sequence ID" value="CAJ1375018.1"/>
    <property type="molecule type" value="Genomic_DNA"/>
</dbReference>
<evidence type="ECO:0000259" key="1">
    <source>
        <dbReference type="Pfam" id="PF24696"/>
    </source>
</evidence>
<name>A0AA36HVM4_9DINO</name>
<comment type="caution">
    <text evidence="2">The sequence shown here is derived from an EMBL/GenBank/DDBJ whole genome shotgun (WGS) entry which is preliminary data.</text>
</comment>
<keyword evidence="3" id="KW-1185">Reference proteome</keyword>
<organism evidence="2 3">
    <name type="scientific">Effrenium voratum</name>
    <dbReference type="NCBI Taxonomy" id="2562239"/>
    <lineage>
        <taxon>Eukaryota</taxon>
        <taxon>Sar</taxon>
        <taxon>Alveolata</taxon>
        <taxon>Dinophyceae</taxon>
        <taxon>Suessiales</taxon>
        <taxon>Symbiodiniaceae</taxon>
        <taxon>Effrenium</taxon>
    </lineage>
</organism>
<accession>A0AA36HVM4</accession>
<reference evidence="2" key="1">
    <citation type="submission" date="2023-08" db="EMBL/GenBank/DDBJ databases">
        <authorList>
            <person name="Chen Y."/>
            <person name="Shah S."/>
            <person name="Dougan E. K."/>
            <person name="Thang M."/>
            <person name="Chan C."/>
        </authorList>
    </citation>
    <scope>NUCLEOTIDE SEQUENCE</scope>
</reference>
<sequence length="691" mass="74286">MRILAPRSLAIVISGVSMPEEVFRKTAVEPIPLDTKQKAALRRLERVTGTYEFVVTVRKSQFVPPRGHRRHAGPINPQAVHLEKLYLDVVPEVDGTRLRVEYIGDGLVAAWNRANPYFAVRPGDSIVKAEIPSKSEAKASLLESISGAEARAPLVRDMRMRAFQLPRGDSLSAAQDVLKLTLQRVPGTQSGLPRREMAMSCPLSLNETTQAFGQDESLCLKVLTLKPSEDALEYFNEAGLTDGLPVALPTRKRVNAMLRGSALERLHVIGNCPPSYAEVTVEKVAIAAVMAGCVPEMFRLVLAATKAMLRPEFGLHGVHATTMGATPVVVVNGPCRLAAGVNCQLGVCGSGHRSHCIGRALKLLLQNVGRARLGGTESTTLGTPMKFGLCFGEWEERSKWQPLALEEKDAVTVLACAGGPTQLVDFSSTPKELLQRLSALLAMAYAPQMPLVNQVLLIISPEHHDSLVKGGFDSKKKLAQALWRQTCRAFLPHVGAAVVQVLQVRGVPVWLAKSAGLLVTMCARVMALLGKPFLALPKFSGPESFNIVVAGGGAGKFSAFCPGFGVGKKGMATAEMSLPCTEPVEPRPDALDRGAELAGEEGQELLDPRGAAAAEKLQLAARSGEIQGPVALVDISKARGSELLAVFEQILRQEGVETRRYVKPTFSRPCPSDLRKRISAECRSAILGLAD</sequence>
<gene>
    <name evidence="2" type="ORF">EVOR1521_LOCUS4399</name>
</gene>
<protein>
    <recommendedName>
        <fullName evidence="1">UGSC-like domain-containing protein</fullName>
    </recommendedName>
</protein>
<feature type="domain" description="UGSC-like" evidence="1">
    <location>
        <begin position="604"/>
        <end position="691"/>
    </location>
</feature>
<evidence type="ECO:0000313" key="2">
    <source>
        <dbReference type="EMBL" id="CAJ1375018.1"/>
    </source>
</evidence>